<protein>
    <submittedName>
        <fullName evidence="1">Uncharacterized protein</fullName>
    </submittedName>
</protein>
<keyword evidence="2" id="KW-1185">Reference proteome</keyword>
<reference evidence="2" key="1">
    <citation type="journal article" date="2019" name="Int. J. Syst. Evol. Microbiol.">
        <title>The Global Catalogue of Microorganisms (GCM) 10K type strain sequencing project: providing services to taxonomists for standard genome sequencing and annotation.</title>
        <authorList>
            <consortium name="The Broad Institute Genomics Platform"/>
            <consortium name="The Broad Institute Genome Sequencing Center for Infectious Disease"/>
            <person name="Wu L."/>
            <person name="Ma J."/>
        </authorList>
    </citation>
    <scope>NUCLEOTIDE SEQUENCE [LARGE SCALE GENOMIC DNA]</scope>
    <source>
        <strain evidence="2">JCM 16545</strain>
    </source>
</reference>
<proteinExistence type="predicted"/>
<gene>
    <name evidence="1" type="ORF">ACFSKU_16640</name>
</gene>
<evidence type="ECO:0000313" key="1">
    <source>
        <dbReference type="EMBL" id="MFD2068520.1"/>
    </source>
</evidence>
<dbReference type="RefSeq" id="WP_229959634.1">
    <property type="nucleotide sequence ID" value="NZ_JAJJWI010000005.1"/>
</dbReference>
<organism evidence="1 2">
    <name type="scientific">Pontibacter silvestris</name>
    <dbReference type="NCBI Taxonomy" id="2305183"/>
    <lineage>
        <taxon>Bacteria</taxon>
        <taxon>Pseudomonadati</taxon>
        <taxon>Bacteroidota</taxon>
        <taxon>Cytophagia</taxon>
        <taxon>Cytophagales</taxon>
        <taxon>Hymenobacteraceae</taxon>
        <taxon>Pontibacter</taxon>
    </lineage>
</organism>
<dbReference type="Proteomes" id="UP001597369">
    <property type="component" value="Unassembled WGS sequence"/>
</dbReference>
<evidence type="ECO:0000313" key="2">
    <source>
        <dbReference type="Proteomes" id="UP001597369"/>
    </source>
</evidence>
<accession>A0ABW4X3G1</accession>
<dbReference type="EMBL" id="JBHUHV010000053">
    <property type="protein sequence ID" value="MFD2068520.1"/>
    <property type="molecule type" value="Genomic_DNA"/>
</dbReference>
<comment type="caution">
    <text evidence="1">The sequence shown here is derived from an EMBL/GenBank/DDBJ whole genome shotgun (WGS) entry which is preliminary data.</text>
</comment>
<sequence length="166" mass="19315">MLPRTITLCYRKVIDATSTKPWEKLVFEDSYMEFKMQAQLYNQNQKYHSFAELLQMVPGASQLHFLVSAAVIGYLQQLNETVPDIVNNLGKHFLKFNQYQFEIINSDLQDKSKHQIAFNFYSEPLLWHDTVGNYLLVSAKSQVAAEEVITNLFQLQPYVNIHSLHN</sequence>
<name>A0ABW4X3G1_9BACT</name>